<dbReference type="RefSeq" id="WP_341672340.1">
    <property type="nucleotide sequence ID" value="NZ_JBBYHV010000001.1"/>
</dbReference>
<evidence type="ECO:0000313" key="2">
    <source>
        <dbReference type="EMBL" id="MEL1249814.1"/>
    </source>
</evidence>
<keyword evidence="3" id="KW-1185">Reference proteome</keyword>
<keyword evidence="1" id="KW-0812">Transmembrane</keyword>
<evidence type="ECO:0000313" key="3">
    <source>
        <dbReference type="Proteomes" id="UP001497045"/>
    </source>
</evidence>
<keyword evidence="1" id="KW-1133">Transmembrane helix</keyword>
<name>A0ABU9IBL1_9SPHN</name>
<evidence type="ECO:0000256" key="1">
    <source>
        <dbReference type="SAM" id="Phobius"/>
    </source>
</evidence>
<keyword evidence="1" id="KW-0472">Membrane</keyword>
<comment type="caution">
    <text evidence="2">The sequence shown here is derived from an EMBL/GenBank/DDBJ whole genome shotgun (WGS) entry which is preliminary data.</text>
</comment>
<feature type="transmembrane region" description="Helical" evidence="1">
    <location>
        <begin position="32"/>
        <end position="51"/>
    </location>
</feature>
<dbReference type="Proteomes" id="UP001497045">
    <property type="component" value="Unassembled WGS sequence"/>
</dbReference>
<protein>
    <submittedName>
        <fullName evidence="2">Uncharacterized protein</fullName>
    </submittedName>
</protein>
<feature type="transmembrane region" description="Helical" evidence="1">
    <location>
        <begin position="6"/>
        <end position="25"/>
    </location>
</feature>
<reference evidence="2 3" key="1">
    <citation type="submission" date="2024-04" db="EMBL/GenBank/DDBJ databases">
        <title>Aurantiacibacter sp. DGU6 16S ribosomal RNA gene Genome sequencing and assembly.</title>
        <authorList>
            <person name="Park S."/>
        </authorList>
    </citation>
    <scope>NUCLEOTIDE SEQUENCE [LARGE SCALE GENOMIC DNA]</scope>
    <source>
        <strain evidence="2 3">DGU6</strain>
    </source>
</reference>
<proteinExistence type="predicted"/>
<sequence>MFDMILSIIMFAAIVLLIGAVALFRKGMTKQATLMVILAVVMAVNVAIWLVPDENGTSPAELVSEAGQ</sequence>
<organism evidence="2 3">
    <name type="scientific">Aurantiacibacter gilvus</name>
    <dbReference type="NCBI Taxonomy" id="3139141"/>
    <lineage>
        <taxon>Bacteria</taxon>
        <taxon>Pseudomonadati</taxon>
        <taxon>Pseudomonadota</taxon>
        <taxon>Alphaproteobacteria</taxon>
        <taxon>Sphingomonadales</taxon>
        <taxon>Erythrobacteraceae</taxon>
        <taxon>Aurantiacibacter</taxon>
    </lineage>
</organism>
<dbReference type="EMBL" id="JBBYHV010000001">
    <property type="protein sequence ID" value="MEL1249814.1"/>
    <property type="molecule type" value="Genomic_DNA"/>
</dbReference>
<gene>
    <name evidence="2" type="ORF">AAEO60_03930</name>
</gene>
<accession>A0ABU9IBL1</accession>